<gene>
    <name evidence="3" type="ORF">B0T14DRAFT_437698</name>
</gene>
<name>A0AA40BTQ9_9PEZI</name>
<keyword evidence="1" id="KW-0472">Membrane</keyword>
<dbReference type="PANTHER" id="PTHR33112:SF16">
    <property type="entry name" value="HETEROKARYON INCOMPATIBILITY DOMAIN-CONTAINING PROTEIN"/>
    <property type="match status" value="1"/>
</dbReference>
<dbReference type="EMBL" id="JAULSU010000006">
    <property type="protein sequence ID" value="KAK0613309.1"/>
    <property type="molecule type" value="Genomic_DNA"/>
</dbReference>
<sequence>AIEINRAIGVSYIWIDALCIVQDDDDDKTTQLIMMDLIYSMAICLISASASPSALAGCFYDHLPNQDHRFNPFTLTAAVDKVTSVAVLI</sequence>
<evidence type="ECO:0000313" key="3">
    <source>
        <dbReference type="EMBL" id="KAK0613309.1"/>
    </source>
</evidence>
<dbReference type="InterPro" id="IPR010730">
    <property type="entry name" value="HET"/>
</dbReference>
<feature type="domain" description="Heterokaryon incompatibility" evidence="2">
    <location>
        <begin position="1"/>
        <end position="73"/>
    </location>
</feature>
<accession>A0AA40BTQ9</accession>
<evidence type="ECO:0000259" key="2">
    <source>
        <dbReference type="Pfam" id="PF06985"/>
    </source>
</evidence>
<protein>
    <recommendedName>
        <fullName evidence="2">Heterokaryon incompatibility domain-containing protein</fullName>
    </recommendedName>
</protein>
<keyword evidence="4" id="KW-1185">Reference proteome</keyword>
<evidence type="ECO:0000256" key="1">
    <source>
        <dbReference type="SAM" id="Phobius"/>
    </source>
</evidence>
<reference evidence="3" key="1">
    <citation type="submission" date="2023-06" db="EMBL/GenBank/DDBJ databases">
        <title>Genome-scale phylogeny and comparative genomics of the fungal order Sordariales.</title>
        <authorList>
            <consortium name="Lawrence Berkeley National Laboratory"/>
            <person name="Hensen N."/>
            <person name="Bonometti L."/>
            <person name="Westerberg I."/>
            <person name="Brannstrom I.O."/>
            <person name="Guillou S."/>
            <person name="Cros-Aarteil S."/>
            <person name="Calhoun S."/>
            <person name="Haridas S."/>
            <person name="Kuo A."/>
            <person name="Mondo S."/>
            <person name="Pangilinan J."/>
            <person name="Riley R."/>
            <person name="Labutti K."/>
            <person name="Andreopoulos B."/>
            <person name="Lipzen A."/>
            <person name="Chen C."/>
            <person name="Yanf M."/>
            <person name="Daum C."/>
            <person name="Ng V."/>
            <person name="Clum A."/>
            <person name="Steindorff A."/>
            <person name="Ohm R."/>
            <person name="Martin F."/>
            <person name="Silar P."/>
            <person name="Natvig D."/>
            <person name="Lalanne C."/>
            <person name="Gautier V."/>
            <person name="Ament-Velasquez S.L."/>
            <person name="Kruys A."/>
            <person name="Hutchinson M.I."/>
            <person name="Powell A.J."/>
            <person name="Barry K."/>
            <person name="Miller A.N."/>
            <person name="Grigoriev I.V."/>
            <person name="Debuchy R."/>
            <person name="Gladieux P."/>
            <person name="Thoren M.H."/>
            <person name="Johannesson H."/>
        </authorList>
    </citation>
    <scope>NUCLEOTIDE SEQUENCE</scope>
    <source>
        <strain evidence="3">CBS 606.72</strain>
    </source>
</reference>
<keyword evidence="1" id="KW-0812">Transmembrane</keyword>
<feature type="transmembrane region" description="Helical" evidence="1">
    <location>
        <begin position="37"/>
        <end position="60"/>
    </location>
</feature>
<evidence type="ECO:0000313" key="4">
    <source>
        <dbReference type="Proteomes" id="UP001175000"/>
    </source>
</evidence>
<dbReference type="PANTHER" id="PTHR33112">
    <property type="entry name" value="DOMAIN PROTEIN, PUTATIVE-RELATED"/>
    <property type="match status" value="1"/>
</dbReference>
<dbReference type="AlphaFoldDB" id="A0AA40BTQ9"/>
<comment type="caution">
    <text evidence="3">The sequence shown here is derived from an EMBL/GenBank/DDBJ whole genome shotgun (WGS) entry which is preliminary data.</text>
</comment>
<feature type="non-terminal residue" evidence="3">
    <location>
        <position position="1"/>
    </location>
</feature>
<dbReference type="Proteomes" id="UP001175000">
    <property type="component" value="Unassembled WGS sequence"/>
</dbReference>
<organism evidence="3 4">
    <name type="scientific">Immersiella caudata</name>
    <dbReference type="NCBI Taxonomy" id="314043"/>
    <lineage>
        <taxon>Eukaryota</taxon>
        <taxon>Fungi</taxon>
        <taxon>Dikarya</taxon>
        <taxon>Ascomycota</taxon>
        <taxon>Pezizomycotina</taxon>
        <taxon>Sordariomycetes</taxon>
        <taxon>Sordariomycetidae</taxon>
        <taxon>Sordariales</taxon>
        <taxon>Lasiosphaeriaceae</taxon>
        <taxon>Immersiella</taxon>
    </lineage>
</organism>
<proteinExistence type="predicted"/>
<dbReference type="Pfam" id="PF06985">
    <property type="entry name" value="HET"/>
    <property type="match status" value="1"/>
</dbReference>
<keyword evidence="1" id="KW-1133">Transmembrane helix</keyword>